<sequence>MNSTVRGVDLSALPEQLVTPPPSDKILLLDADFLIYKAAATVKRLDTAIRRFYQLVLEEMFYSNTKTCLAYVTPTGCAKCGRYLLPTVRPYQAQRTARPELPLKQPLKQHLLSNPNEYSQHGIEVLGSYEYEADDLIVMDSYRFKERCIISSGDKDLRLSPYARLEMPAGTILPAVPDSFGYIAWDESHSFPIVGQGTKFFFAQMLAGDNADNIKGLSRLDEKLCGATKAFEVINPIATAEEAAERVLGAYAAIGQDVLAEAEALWLRRHEQDSAYEYLMSLVTTPEYRSWLTQLRDYHKQYRTYILEQGNEETTEADAP</sequence>
<keyword evidence="1" id="KW-0269">Exonuclease</keyword>
<dbReference type="SUPFAM" id="SSF88723">
    <property type="entry name" value="PIN domain-like"/>
    <property type="match status" value="1"/>
</dbReference>
<gene>
    <name evidence="1" type="ORF">phiKDA1_30</name>
</gene>
<dbReference type="GO" id="GO:0004527">
    <property type="term" value="F:exonuclease activity"/>
    <property type="evidence" value="ECO:0007669"/>
    <property type="project" value="UniProtKB-KW"/>
</dbReference>
<keyword evidence="1" id="KW-0540">Nuclease</keyword>
<keyword evidence="2" id="KW-1185">Reference proteome</keyword>
<proteinExistence type="predicted"/>
<organism evidence="1 2">
    <name type="scientific">Enterobacter phage phiKDA1</name>
    <dbReference type="NCBI Taxonomy" id="1147139"/>
    <lineage>
        <taxon>Viruses</taxon>
        <taxon>Duplodnaviria</taxon>
        <taxon>Heunggongvirae</taxon>
        <taxon>Uroviricota</taxon>
        <taxon>Caudoviricetes</taxon>
        <taxon>Autographivirales</taxon>
        <taxon>Autoscriptoviridae</taxon>
        <taxon>Slopekvirinae</taxon>
        <taxon>Koutsourovirus</taxon>
        <taxon>Koutsourovirus Pec</taxon>
        <taxon>Koutsourovirus KDA1</taxon>
    </lineage>
</organism>
<evidence type="ECO:0000313" key="2">
    <source>
        <dbReference type="Proteomes" id="UP000030740"/>
    </source>
</evidence>
<dbReference type="Gene3D" id="3.40.50.1010">
    <property type="entry name" value="5'-nuclease"/>
    <property type="match status" value="1"/>
</dbReference>
<dbReference type="InterPro" id="IPR029060">
    <property type="entry name" value="PIN-like_dom_sf"/>
</dbReference>
<reference evidence="1 2" key="1">
    <citation type="submission" date="2011-12" db="EMBL/GenBank/DDBJ databases">
        <title>Genome of multiresistant Enterobacter cloacae podovirus phiKDA1 - a new EPS depolymerase producing member of phiKMV supergroup.</title>
        <authorList>
            <person name="Dabrowski K."/>
            <person name="Hejnowicz M.S."/>
            <person name="Gajewska J."/>
            <person name="Lobocka M.B."/>
        </authorList>
    </citation>
    <scope>NUCLEOTIDE SEQUENCE [LARGE SCALE GENOMIC DNA]</scope>
</reference>
<dbReference type="EMBL" id="JQ267518">
    <property type="protein sequence ID" value="AFE86123.1"/>
    <property type="molecule type" value="Genomic_DNA"/>
</dbReference>
<name>A0A0A6Z599_9CAUD</name>
<protein>
    <submittedName>
        <fullName evidence="1">Putative 5'-3' exonuclease</fullName>
    </submittedName>
</protein>
<keyword evidence="1" id="KW-0378">Hydrolase</keyword>
<evidence type="ECO:0000313" key="1">
    <source>
        <dbReference type="EMBL" id="AFE86123.1"/>
    </source>
</evidence>
<dbReference type="Proteomes" id="UP000030740">
    <property type="component" value="Segment"/>
</dbReference>
<accession>A0A0A6Z599</accession>